<dbReference type="SUPFAM" id="SSF55073">
    <property type="entry name" value="Nucleotide cyclase"/>
    <property type="match status" value="1"/>
</dbReference>
<dbReference type="OrthoDB" id="9805474at2"/>
<dbReference type="Gene3D" id="3.40.50.2300">
    <property type="match status" value="1"/>
</dbReference>
<evidence type="ECO:0000256" key="3">
    <source>
        <dbReference type="PROSITE-ProRule" id="PRU00169"/>
    </source>
</evidence>
<keyword evidence="3" id="KW-0597">Phosphoprotein</keyword>
<dbReference type="AlphaFoldDB" id="A0A2M9ZR25"/>
<feature type="domain" description="Response regulatory" evidence="4">
    <location>
        <begin position="24"/>
        <end position="149"/>
    </location>
</feature>
<dbReference type="Pfam" id="PF00072">
    <property type="entry name" value="Response_reg"/>
    <property type="match status" value="1"/>
</dbReference>
<dbReference type="GO" id="GO:0043709">
    <property type="term" value="P:cell adhesion involved in single-species biofilm formation"/>
    <property type="evidence" value="ECO:0007669"/>
    <property type="project" value="TreeGrafter"/>
</dbReference>
<dbReference type="InterPro" id="IPR001789">
    <property type="entry name" value="Sig_transdc_resp-reg_receiver"/>
</dbReference>
<dbReference type="InterPro" id="IPR029787">
    <property type="entry name" value="Nucleotide_cyclase"/>
</dbReference>
<dbReference type="PROSITE" id="PS50887">
    <property type="entry name" value="GGDEF"/>
    <property type="match status" value="1"/>
</dbReference>
<evidence type="ECO:0000313" key="8">
    <source>
        <dbReference type="Proteomes" id="UP000231962"/>
    </source>
</evidence>
<organism evidence="7 9">
    <name type="scientific">Leptospira perolatii</name>
    <dbReference type="NCBI Taxonomy" id="2023191"/>
    <lineage>
        <taxon>Bacteria</taxon>
        <taxon>Pseudomonadati</taxon>
        <taxon>Spirochaetota</taxon>
        <taxon>Spirochaetia</taxon>
        <taxon>Leptospirales</taxon>
        <taxon>Leptospiraceae</taxon>
        <taxon>Leptospira</taxon>
    </lineage>
</organism>
<dbReference type="InterPro" id="IPR050469">
    <property type="entry name" value="Diguanylate_Cyclase"/>
</dbReference>
<accession>A0A2M9ZR25</accession>
<dbReference type="GO" id="GO:0000160">
    <property type="term" value="P:phosphorelay signal transduction system"/>
    <property type="evidence" value="ECO:0007669"/>
    <property type="project" value="InterPro"/>
</dbReference>
<evidence type="ECO:0000259" key="4">
    <source>
        <dbReference type="PROSITE" id="PS50110"/>
    </source>
</evidence>
<evidence type="ECO:0000313" key="9">
    <source>
        <dbReference type="Proteomes" id="UP000231990"/>
    </source>
</evidence>
<dbReference type="InterPro" id="IPR011006">
    <property type="entry name" value="CheY-like_superfamily"/>
</dbReference>
<keyword evidence="8" id="KW-1185">Reference proteome</keyword>
<dbReference type="EMBL" id="NPDY01000003">
    <property type="protein sequence ID" value="PJZ70589.1"/>
    <property type="molecule type" value="Genomic_DNA"/>
</dbReference>
<dbReference type="EC" id="2.7.7.65" evidence="1"/>
<evidence type="ECO:0000259" key="5">
    <source>
        <dbReference type="PROSITE" id="PS50887"/>
    </source>
</evidence>
<dbReference type="FunFam" id="3.30.70.270:FF:000001">
    <property type="entry name" value="Diguanylate cyclase domain protein"/>
    <property type="match status" value="1"/>
</dbReference>
<dbReference type="InterPro" id="IPR000160">
    <property type="entry name" value="GGDEF_dom"/>
</dbReference>
<dbReference type="NCBIfam" id="TIGR00254">
    <property type="entry name" value="GGDEF"/>
    <property type="match status" value="1"/>
</dbReference>
<dbReference type="GO" id="GO:0052621">
    <property type="term" value="F:diguanylate cyclase activity"/>
    <property type="evidence" value="ECO:0007669"/>
    <property type="project" value="UniProtKB-EC"/>
</dbReference>
<dbReference type="PANTHER" id="PTHR45138">
    <property type="entry name" value="REGULATORY COMPONENTS OF SENSORY TRANSDUCTION SYSTEM"/>
    <property type="match status" value="1"/>
</dbReference>
<comment type="caution">
    <text evidence="7">The sequence shown here is derived from an EMBL/GenBank/DDBJ whole genome shotgun (WGS) entry which is preliminary data.</text>
</comment>
<dbReference type="InterPro" id="IPR043128">
    <property type="entry name" value="Rev_trsase/Diguanyl_cyclase"/>
</dbReference>
<reference evidence="8 9" key="1">
    <citation type="submission" date="2017-07" db="EMBL/GenBank/DDBJ databases">
        <title>Leptospira spp. isolated from tropical soils.</title>
        <authorList>
            <person name="Thibeaux R."/>
            <person name="Iraola G."/>
            <person name="Ferres I."/>
            <person name="Bierque E."/>
            <person name="Girault D."/>
            <person name="Soupe-Gilbert M.-E."/>
            <person name="Picardeau M."/>
            <person name="Goarant C."/>
        </authorList>
    </citation>
    <scope>NUCLEOTIDE SEQUENCE [LARGE SCALE GENOMIC DNA]</scope>
    <source>
        <strain evidence="7 9">FH1-B-B1</strain>
        <strain evidence="6 8">FH1-B-C1</strain>
    </source>
</reference>
<evidence type="ECO:0000256" key="2">
    <source>
        <dbReference type="ARBA" id="ARBA00034247"/>
    </source>
</evidence>
<dbReference type="EMBL" id="NPDZ01000002">
    <property type="protein sequence ID" value="PJZ74484.1"/>
    <property type="molecule type" value="Genomic_DNA"/>
</dbReference>
<feature type="domain" description="GGDEF" evidence="5">
    <location>
        <begin position="213"/>
        <end position="350"/>
    </location>
</feature>
<sequence length="350" mass="39288">MEIESTSGEKDSSKPERVRKESDLILILDDAPENCLLVERILRRAGHSNVLSTQSPEIALEWLGLSGNPINKRDVSLLLLDILLPGGLNGLDLLKRFSHEPILEDMLVIIITAIQDTQTLESAFELGAIDYVTKPFAATELRARVRSALRLRHETVQRKQRERDLEDTTNKLSEAYQTLLRVSRTDGLSGVWNRRYFDEVLEVEWKRSGRSQKPVSLLLLDIDYFKKYNDTYGHQAGDDCIRKVAGVLRDTARRAGDFAARYGGEEFALILPDTESQNALKVAEQILTKIRLLKIPHENSEVAPHVTVSLGLSTMVSEKGISLSLLVEKADEALYQSKKKGRNQATIAEA</sequence>
<dbReference type="SMART" id="SM00448">
    <property type="entry name" value="REC"/>
    <property type="match status" value="1"/>
</dbReference>
<comment type="catalytic activity">
    <reaction evidence="2">
        <text>2 GTP = 3',3'-c-di-GMP + 2 diphosphate</text>
        <dbReference type="Rhea" id="RHEA:24898"/>
        <dbReference type="ChEBI" id="CHEBI:33019"/>
        <dbReference type="ChEBI" id="CHEBI:37565"/>
        <dbReference type="ChEBI" id="CHEBI:58805"/>
        <dbReference type="EC" id="2.7.7.65"/>
    </reaction>
</comment>
<protein>
    <recommendedName>
        <fullName evidence="1">diguanylate cyclase</fullName>
        <ecNumber evidence="1">2.7.7.65</ecNumber>
    </recommendedName>
</protein>
<evidence type="ECO:0000256" key="1">
    <source>
        <dbReference type="ARBA" id="ARBA00012528"/>
    </source>
</evidence>
<dbReference type="PROSITE" id="PS50110">
    <property type="entry name" value="RESPONSE_REGULATORY"/>
    <property type="match status" value="1"/>
</dbReference>
<evidence type="ECO:0000313" key="6">
    <source>
        <dbReference type="EMBL" id="PJZ70589.1"/>
    </source>
</evidence>
<dbReference type="Proteomes" id="UP000231990">
    <property type="component" value="Unassembled WGS sequence"/>
</dbReference>
<proteinExistence type="predicted"/>
<feature type="modified residue" description="4-aspartylphosphate" evidence="3">
    <location>
        <position position="81"/>
    </location>
</feature>
<dbReference type="Pfam" id="PF00990">
    <property type="entry name" value="GGDEF"/>
    <property type="match status" value="1"/>
</dbReference>
<name>A0A2M9ZR25_9LEPT</name>
<dbReference type="GO" id="GO:0005886">
    <property type="term" value="C:plasma membrane"/>
    <property type="evidence" value="ECO:0007669"/>
    <property type="project" value="TreeGrafter"/>
</dbReference>
<dbReference type="SUPFAM" id="SSF52172">
    <property type="entry name" value="CheY-like"/>
    <property type="match status" value="1"/>
</dbReference>
<dbReference type="SMART" id="SM00267">
    <property type="entry name" value="GGDEF"/>
    <property type="match status" value="1"/>
</dbReference>
<dbReference type="GO" id="GO:1902201">
    <property type="term" value="P:negative regulation of bacterial-type flagellum-dependent cell motility"/>
    <property type="evidence" value="ECO:0007669"/>
    <property type="project" value="TreeGrafter"/>
</dbReference>
<dbReference type="PANTHER" id="PTHR45138:SF9">
    <property type="entry name" value="DIGUANYLATE CYCLASE DGCM-RELATED"/>
    <property type="match status" value="1"/>
</dbReference>
<dbReference type="Gene3D" id="3.30.70.270">
    <property type="match status" value="1"/>
</dbReference>
<dbReference type="Proteomes" id="UP000231962">
    <property type="component" value="Unassembled WGS sequence"/>
</dbReference>
<dbReference type="CDD" id="cd01949">
    <property type="entry name" value="GGDEF"/>
    <property type="match status" value="1"/>
</dbReference>
<dbReference type="RefSeq" id="WP_100713156.1">
    <property type="nucleotide sequence ID" value="NZ_NPDY01000003.1"/>
</dbReference>
<evidence type="ECO:0000313" key="7">
    <source>
        <dbReference type="EMBL" id="PJZ74484.1"/>
    </source>
</evidence>
<gene>
    <name evidence="6" type="ORF">CH360_06080</name>
    <name evidence="7" type="ORF">CH373_05660</name>
</gene>